<evidence type="ECO:0000313" key="13">
    <source>
        <dbReference type="EMBL" id="RAO94846.1"/>
    </source>
</evidence>
<feature type="binding site" evidence="9">
    <location>
        <position position="170"/>
    </location>
    <ligand>
        <name>Zn(2+)</name>
        <dbReference type="ChEBI" id="CHEBI:29105"/>
        <label>2</label>
    </ligand>
</feature>
<dbReference type="SUPFAM" id="SSF49493">
    <property type="entry name" value="HSP40/DnaJ peptide-binding domain"/>
    <property type="match status" value="2"/>
</dbReference>
<dbReference type="InterPro" id="IPR001623">
    <property type="entry name" value="DnaJ_domain"/>
</dbReference>
<keyword evidence="2 9" id="KW-0235">DNA replication</keyword>
<feature type="binding site" evidence="9">
    <location>
        <position position="199"/>
    </location>
    <ligand>
        <name>Zn(2+)</name>
        <dbReference type="ChEBI" id="CHEBI:29105"/>
        <label>2</label>
    </ligand>
</feature>
<comment type="function">
    <text evidence="9">Participates actively in the response to hyperosmotic and heat shock by preventing the aggregation of stress-denatured proteins and by disaggregating proteins, also in an autonomous, DnaK-independent fashion. Unfolded proteins bind initially to DnaJ; upon interaction with the DnaJ-bound protein, DnaK hydrolyzes its bound ATP, resulting in the formation of a stable complex. GrpE releases ADP from DnaK; ATP binding to DnaK triggers the release of the substrate protein, thus completing the reaction cycle. Several rounds of ATP-dependent interactions between DnaJ, DnaK and GrpE are required for fully efficient folding. Also involved, together with DnaK and GrpE, in the DNA replication of plasmids through activation of initiation proteins.</text>
</comment>
<dbReference type="GO" id="GO:0009408">
    <property type="term" value="P:response to heat"/>
    <property type="evidence" value="ECO:0007669"/>
    <property type="project" value="InterPro"/>
</dbReference>
<evidence type="ECO:0000256" key="2">
    <source>
        <dbReference type="ARBA" id="ARBA00022705"/>
    </source>
</evidence>
<dbReference type="CDD" id="cd06257">
    <property type="entry name" value="DnaJ"/>
    <property type="match status" value="1"/>
</dbReference>
<evidence type="ECO:0000256" key="3">
    <source>
        <dbReference type="ARBA" id="ARBA00022723"/>
    </source>
</evidence>
<evidence type="ECO:0000313" key="14">
    <source>
        <dbReference type="Proteomes" id="UP000249762"/>
    </source>
</evidence>
<feature type="domain" description="J" evidence="11">
    <location>
        <begin position="4"/>
        <end position="68"/>
    </location>
</feature>
<comment type="caution">
    <text evidence="13">The sequence shown here is derived from an EMBL/GenBank/DDBJ whole genome shotgun (WGS) entry which is preliminary data.</text>
</comment>
<dbReference type="GO" id="GO:0005524">
    <property type="term" value="F:ATP binding"/>
    <property type="evidence" value="ECO:0007669"/>
    <property type="project" value="InterPro"/>
</dbReference>
<dbReference type="InterPro" id="IPR001305">
    <property type="entry name" value="HSP_DnaJ_Cys-rich_dom"/>
</dbReference>
<keyword evidence="14" id="KW-1185">Reference proteome</keyword>
<protein>
    <recommendedName>
        <fullName evidence="9">Chaperone protein DnaJ</fullName>
    </recommendedName>
</protein>
<keyword evidence="4 9" id="KW-0677">Repeat</keyword>
<dbReference type="PANTHER" id="PTHR43096">
    <property type="entry name" value="DNAJ HOMOLOG 1, MITOCHONDRIAL-RELATED"/>
    <property type="match status" value="1"/>
</dbReference>
<dbReference type="Pfam" id="PF00684">
    <property type="entry name" value="DnaJ_CXXCXGXG"/>
    <property type="match status" value="1"/>
</dbReference>
<evidence type="ECO:0000259" key="12">
    <source>
        <dbReference type="PROSITE" id="PS51188"/>
    </source>
</evidence>
<feature type="binding site" evidence="9">
    <location>
        <position position="196"/>
    </location>
    <ligand>
        <name>Zn(2+)</name>
        <dbReference type="ChEBI" id="CHEBI:29105"/>
        <label>2</label>
    </ligand>
</feature>
<keyword evidence="3 9" id="KW-0479">Metal-binding</keyword>
<dbReference type="Pfam" id="PF01556">
    <property type="entry name" value="DnaJ_C"/>
    <property type="match status" value="1"/>
</dbReference>
<dbReference type="InterPro" id="IPR012724">
    <property type="entry name" value="DnaJ"/>
</dbReference>
<dbReference type="CDD" id="cd10747">
    <property type="entry name" value="DnaJ_C"/>
    <property type="match status" value="1"/>
</dbReference>
<comment type="caution">
    <text evidence="9">Lacks conserved residue(s) required for the propagation of feature annotation.</text>
</comment>
<comment type="domain">
    <text evidence="9">The J domain is necessary and sufficient to stimulate DnaK ATPase activity. Zinc center 1 plays an important role in the autonomous, DnaK-independent chaperone activity of DnaJ. Zinc center 2 is essential for interaction with DnaK and for DnaJ activity.</text>
</comment>
<dbReference type="OrthoDB" id="9779889at2"/>
<evidence type="ECO:0000256" key="8">
    <source>
        <dbReference type="ARBA" id="ARBA00023186"/>
    </source>
</evidence>
<dbReference type="GO" id="GO:0005737">
    <property type="term" value="C:cytoplasm"/>
    <property type="evidence" value="ECO:0007669"/>
    <property type="project" value="UniProtKB-SubCell"/>
</dbReference>
<accession>A0A328PP01</accession>
<dbReference type="AlphaFoldDB" id="A0A328PP01"/>
<dbReference type="Gene3D" id="1.10.287.110">
    <property type="entry name" value="DnaJ domain"/>
    <property type="match status" value="1"/>
</dbReference>
<feature type="zinc finger region" description="CR-type" evidence="10">
    <location>
        <begin position="138"/>
        <end position="222"/>
    </location>
</feature>
<dbReference type="InterPro" id="IPR008971">
    <property type="entry name" value="HSP40/DnaJ_pept-bd"/>
</dbReference>
<sequence>MSQDFYEVLGLSREATPDEIKKAYRKLAKEYHPDINKSPGAEEKFKKINAAYEVLSDPEKKSNYDRFGSNYEAFGGGQGYESGASPFDIFSSFFSKQDGEDGFFSSFHSSGSRARSQGGESETIRKEVNISFLKAVKGCDYELSYRSNKVCFECNGMRSFQGDRSYIYNCSACKGHGYEVVRTKSLFGIIEQKNTCRYCGGSGEKITKFCTTCRGHGYTSETKKVTIKIPGGVKTGDSLVFRDSQSYDNKKIYLSIKVENSDVFTREGDNLHTKVFINPLVAILGGSVEVPTPYGVKSIKLPPCSSSKELLKLKGMGIDFGKKGIGNLFIKLEMASLKLSSTDLEKIKSIKLTELKETKDWIKIFKKEYES</sequence>
<keyword evidence="1 9" id="KW-0963">Cytoplasm</keyword>
<dbReference type="PRINTS" id="PR00625">
    <property type="entry name" value="JDOMAIN"/>
</dbReference>
<reference evidence="14" key="1">
    <citation type="submission" date="2018-06" db="EMBL/GenBank/DDBJ databases">
        <authorList>
            <person name="Martinez Ocampo F."/>
            <person name="Quiroz Castaneda R.E."/>
            <person name="Rojas Lopez X."/>
        </authorList>
    </citation>
    <scope>NUCLEOTIDE SEQUENCE [LARGE SCALE GENOMIC DNA]</scope>
    <source>
        <strain evidence="14">INIFAP02</strain>
    </source>
</reference>
<feature type="binding site" evidence="9">
    <location>
        <position position="210"/>
    </location>
    <ligand>
        <name>Zn(2+)</name>
        <dbReference type="ChEBI" id="CHEBI:29105"/>
        <label>1</label>
    </ligand>
</feature>
<dbReference type="SUPFAM" id="SSF46565">
    <property type="entry name" value="Chaperone J-domain"/>
    <property type="match status" value="1"/>
</dbReference>
<dbReference type="PROSITE" id="PS50076">
    <property type="entry name" value="DNAJ_2"/>
    <property type="match status" value="1"/>
</dbReference>
<keyword evidence="8 9" id="KW-0143">Chaperone</keyword>
<evidence type="ECO:0000256" key="9">
    <source>
        <dbReference type="HAMAP-Rule" id="MF_01152"/>
    </source>
</evidence>
<feature type="binding site" evidence="9">
    <location>
        <position position="213"/>
    </location>
    <ligand>
        <name>Zn(2+)</name>
        <dbReference type="ChEBI" id="CHEBI:29105"/>
        <label>1</label>
    </ligand>
</feature>
<dbReference type="PROSITE" id="PS00636">
    <property type="entry name" value="DNAJ_1"/>
    <property type="match status" value="1"/>
</dbReference>
<evidence type="ECO:0000256" key="4">
    <source>
        <dbReference type="ARBA" id="ARBA00022737"/>
    </source>
</evidence>
<dbReference type="InterPro" id="IPR002939">
    <property type="entry name" value="DnaJ_C"/>
</dbReference>
<feature type="domain" description="CR-type" evidence="12">
    <location>
        <begin position="138"/>
        <end position="222"/>
    </location>
</feature>
<dbReference type="RefSeq" id="WP_112665764.1">
    <property type="nucleotide sequence ID" value="NZ_QKVO01000015.1"/>
</dbReference>
<comment type="cofactor">
    <cofactor evidence="9">
        <name>Zn(2+)</name>
        <dbReference type="ChEBI" id="CHEBI:29105"/>
    </cofactor>
    <text evidence="9">Binds 2 Zn(2+) ions per monomer.</text>
</comment>
<dbReference type="GO" id="GO:0008270">
    <property type="term" value="F:zinc ion binding"/>
    <property type="evidence" value="ECO:0007669"/>
    <property type="project" value="UniProtKB-UniRule"/>
</dbReference>
<evidence type="ECO:0000256" key="10">
    <source>
        <dbReference type="PROSITE-ProRule" id="PRU00546"/>
    </source>
</evidence>
<dbReference type="GO" id="GO:0006260">
    <property type="term" value="P:DNA replication"/>
    <property type="evidence" value="ECO:0007669"/>
    <property type="project" value="UniProtKB-KW"/>
</dbReference>
<feature type="binding site" evidence="9">
    <location>
        <position position="151"/>
    </location>
    <ligand>
        <name>Zn(2+)</name>
        <dbReference type="ChEBI" id="CHEBI:29105"/>
        <label>1</label>
    </ligand>
</feature>
<gene>
    <name evidence="9" type="primary">dnaJ</name>
    <name evidence="13" type="ORF">DNK47_02830</name>
</gene>
<proteinExistence type="inferred from homology"/>
<keyword evidence="7 9" id="KW-0346">Stress response</keyword>
<dbReference type="Gene3D" id="2.10.230.10">
    <property type="entry name" value="Heat shock protein DnaJ, cysteine-rich domain"/>
    <property type="match status" value="1"/>
</dbReference>
<evidence type="ECO:0000256" key="1">
    <source>
        <dbReference type="ARBA" id="ARBA00022490"/>
    </source>
</evidence>
<dbReference type="InterPro" id="IPR036869">
    <property type="entry name" value="J_dom_sf"/>
</dbReference>
<comment type="subcellular location">
    <subcellularLocation>
        <location evidence="9">Cytoplasm</location>
    </subcellularLocation>
</comment>
<dbReference type="CDD" id="cd10719">
    <property type="entry name" value="DnaJ_zf"/>
    <property type="match status" value="1"/>
</dbReference>
<evidence type="ECO:0000259" key="11">
    <source>
        <dbReference type="PROSITE" id="PS50076"/>
    </source>
</evidence>
<comment type="subunit">
    <text evidence="9">Homodimer.</text>
</comment>
<dbReference type="HAMAP" id="MF_01152">
    <property type="entry name" value="DnaJ"/>
    <property type="match status" value="1"/>
</dbReference>
<evidence type="ECO:0000256" key="7">
    <source>
        <dbReference type="ARBA" id="ARBA00023016"/>
    </source>
</evidence>
<feature type="binding site" evidence="9">
    <location>
        <position position="154"/>
    </location>
    <ligand>
        <name>Zn(2+)</name>
        <dbReference type="ChEBI" id="CHEBI:29105"/>
        <label>1</label>
    </ligand>
</feature>
<dbReference type="SUPFAM" id="SSF57938">
    <property type="entry name" value="DnaJ/Hsp40 cysteine-rich domain"/>
    <property type="match status" value="1"/>
</dbReference>
<dbReference type="PROSITE" id="PS51188">
    <property type="entry name" value="ZF_CR"/>
    <property type="match status" value="1"/>
</dbReference>
<name>A0A328PP01_9MOLU</name>
<feature type="binding site" evidence="9">
    <location>
        <position position="173"/>
    </location>
    <ligand>
        <name>Zn(2+)</name>
        <dbReference type="ChEBI" id="CHEBI:29105"/>
        <label>2</label>
    </ligand>
</feature>
<dbReference type="Proteomes" id="UP000249762">
    <property type="component" value="Unassembled WGS sequence"/>
</dbReference>
<dbReference type="GO" id="GO:0042026">
    <property type="term" value="P:protein refolding"/>
    <property type="evidence" value="ECO:0007669"/>
    <property type="project" value="TreeGrafter"/>
</dbReference>
<dbReference type="InterPro" id="IPR018253">
    <property type="entry name" value="DnaJ_domain_CS"/>
</dbReference>
<keyword evidence="5 9" id="KW-0863">Zinc-finger</keyword>
<comment type="similarity">
    <text evidence="9">Belongs to the DnaJ family.</text>
</comment>
<organism evidence="13 14">
    <name type="scientific">Mycoplasma wenyonii</name>
    <dbReference type="NCBI Taxonomy" id="65123"/>
    <lineage>
        <taxon>Bacteria</taxon>
        <taxon>Bacillati</taxon>
        <taxon>Mycoplasmatota</taxon>
        <taxon>Mollicutes</taxon>
        <taxon>Mycoplasmataceae</taxon>
        <taxon>Mycoplasma</taxon>
    </lineage>
</organism>
<dbReference type="PANTHER" id="PTHR43096:SF48">
    <property type="entry name" value="CHAPERONE PROTEIN DNAJ"/>
    <property type="match status" value="1"/>
</dbReference>
<dbReference type="SMART" id="SM00271">
    <property type="entry name" value="DnaJ"/>
    <property type="match status" value="1"/>
</dbReference>
<dbReference type="EMBL" id="QKVO01000015">
    <property type="protein sequence ID" value="RAO94846.1"/>
    <property type="molecule type" value="Genomic_DNA"/>
</dbReference>
<dbReference type="Pfam" id="PF00226">
    <property type="entry name" value="DnaJ"/>
    <property type="match status" value="1"/>
</dbReference>
<dbReference type="GO" id="GO:0051082">
    <property type="term" value="F:unfolded protein binding"/>
    <property type="evidence" value="ECO:0007669"/>
    <property type="project" value="UniProtKB-UniRule"/>
</dbReference>
<evidence type="ECO:0000256" key="6">
    <source>
        <dbReference type="ARBA" id="ARBA00022833"/>
    </source>
</evidence>
<evidence type="ECO:0000256" key="5">
    <source>
        <dbReference type="ARBA" id="ARBA00022771"/>
    </source>
</evidence>
<dbReference type="InterPro" id="IPR036410">
    <property type="entry name" value="HSP_DnaJ_Cys-rich_dom_sf"/>
</dbReference>
<dbReference type="Gene3D" id="2.60.260.20">
    <property type="entry name" value="Urease metallochaperone UreE, N-terminal domain"/>
    <property type="match status" value="2"/>
</dbReference>
<keyword evidence="6 9" id="KW-0862">Zinc</keyword>
<dbReference type="GO" id="GO:0031072">
    <property type="term" value="F:heat shock protein binding"/>
    <property type="evidence" value="ECO:0007669"/>
    <property type="project" value="InterPro"/>
</dbReference>